<keyword evidence="3 5" id="KW-0371">Homeobox</keyword>
<gene>
    <name evidence="8" type="ORF">KUTeg_022707</name>
</gene>
<keyword evidence="9" id="KW-1185">Reference proteome</keyword>
<evidence type="ECO:0000256" key="5">
    <source>
        <dbReference type="PROSITE-ProRule" id="PRU00108"/>
    </source>
</evidence>
<evidence type="ECO:0000259" key="7">
    <source>
        <dbReference type="PROSITE" id="PS50071"/>
    </source>
</evidence>
<keyword evidence="2 5" id="KW-0238">DNA-binding</keyword>
<dbReference type="Gene3D" id="1.10.10.60">
    <property type="entry name" value="Homeodomain-like"/>
    <property type="match status" value="1"/>
</dbReference>
<evidence type="ECO:0000256" key="6">
    <source>
        <dbReference type="RuleBase" id="RU000682"/>
    </source>
</evidence>
<dbReference type="Proteomes" id="UP001217089">
    <property type="component" value="Unassembled WGS sequence"/>
</dbReference>
<dbReference type="InterPro" id="IPR001356">
    <property type="entry name" value="HD"/>
</dbReference>
<accession>A0ABQ9E511</accession>
<protein>
    <recommendedName>
        <fullName evidence="7">Homeobox domain-containing protein</fullName>
    </recommendedName>
</protein>
<evidence type="ECO:0000313" key="9">
    <source>
        <dbReference type="Proteomes" id="UP001217089"/>
    </source>
</evidence>
<dbReference type="InterPro" id="IPR009057">
    <property type="entry name" value="Homeodomain-like_sf"/>
</dbReference>
<dbReference type="PANTHER" id="PTHR24339:SF67">
    <property type="entry name" value="GNOT1 HOMEODOMAIN PROTEIN-RELATED"/>
    <property type="match status" value="1"/>
</dbReference>
<dbReference type="SMART" id="SM00389">
    <property type="entry name" value="HOX"/>
    <property type="match status" value="1"/>
</dbReference>
<dbReference type="SUPFAM" id="SSF46689">
    <property type="entry name" value="Homeodomain-like"/>
    <property type="match status" value="1"/>
</dbReference>
<evidence type="ECO:0000256" key="2">
    <source>
        <dbReference type="ARBA" id="ARBA00023125"/>
    </source>
</evidence>
<evidence type="ECO:0000313" key="8">
    <source>
        <dbReference type="EMBL" id="KAJ8298647.1"/>
    </source>
</evidence>
<organism evidence="8 9">
    <name type="scientific">Tegillarca granosa</name>
    <name type="common">Malaysian cockle</name>
    <name type="synonym">Anadara granosa</name>
    <dbReference type="NCBI Taxonomy" id="220873"/>
    <lineage>
        <taxon>Eukaryota</taxon>
        <taxon>Metazoa</taxon>
        <taxon>Spiralia</taxon>
        <taxon>Lophotrochozoa</taxon>
        <taxon>Mollusca</taxon>
        <taxon>Bivalvia</taxon>
        <taxon>Autobranchia</taxon>
        <taxon>Pteriomorphia</taxon>
        <taxon>Arcoida</taxon>
        <taxon>Arcoidea</taxon>
        <taxon>Arcidae</taxon>
        <taxon>Tegillarca</taxon>
    </lineage>
</organism>
<dbReference type="PROSITE" id="PS00027">
    <property type="entry name" value="HOMEOBOX_1"/>
    <property type="match status" value="1"/>
</dbReference>
<keyword evidence="4 5" id="KW-0539">Nucleus</keyword>
<feature type="domain" description="Homeobox" evidence="7">
    <location>
        <begin position="150"/>
        <end position="210"/>
    </location>
</feature>
<dbReference type="PANTHER" id="PTHR24339">
    <property type="entry name" value="HOMEOBOX PROTEIN EMX-RELATED"/>
    <property type="match status" value="1"/>
</dbReference>
<dbReference type="EMBL" id="JARBDR010000921">
    <property type="protein sequence ID" value="KAJ8298647.1"/>
    <property type="molecule type" value="Genomic_DNA"/>
</dbReference>
<name>A0ABQ9E511_TEGGR</name>
<sequence>MNSNEHLANFPFPSGYWPYSTPYTEKLMDFYEYPSAVPCLPAYYPTSVSPLLAGKRRNSDSFTIDAILSRDRVDDVQVLSPRLGSPDTGTTMQGQMKDRVTPIRRHHRRHGNYHPYHTGDHTPIRQTADYNMTKDLEEQKGAVNLERHNTKPKRNRTIFTPEQLQVLENEFQKQQYMVGTDRFILASSLNLTESQVKVWFQNRRIKWRKQQLEQQVKPSNTPESFCDVISQSTNGFTGFSGIQSDNWIV</sequence>
<reference evidence="8 9" key="1">
    <citation type="submission" date="2022-12" db="EMBL/GenBank/DDBJ databases">
        <title>Chromosome-level genome of Tegillarca granosa.</title>
        <authorList>
            <person name="Kim J."/>
        </authorList>
    </citation>
    <scope>NUCLEOTIDE SEQUENCE [LARGE SCALE GENOMIC DNA]</scope>
    <source>
        <strain evidence="8">Teg-2019</strain>
        <tissue evidence="8">Adductor muscle</tissue>
    </source>
</reference>
<dbReference type="InterPro" id="IPR017970">
    <property type="entry name" value="Homeobox_CS"/>
</dbReference>
<comment type="caution">
    <text evidence="8">The sequence shown here is derived from an EMBL/GenBank/DDBJ whole genome shotgun (WGS) entry which is preliminary data.</text>
</comment>
<dbReference type="CDD" id="cd00086">
    <property type="entry name" value="homeodomain"/>
    <property type="match status" value="1"/>
</dbReference>
<evidence type="ECO:0000256" key="4">
    <source>
        <dbReference type="ARBA" id="ARBA00023242"/>
    </source>
</evidence>
<dbReference type="Pfam" id="PF00046">
    <property type="entry name" value="Homeodomain"/>
    <property type="match status" value="1"/>
</dbReference>
<feature type="DNA-binding region" description="Homeobox" evidence="5">
    <location>
        <begin position="152"/>
        <end position="211"/>
    </location>
</feature>
<evidence type="ECO:0000256" key="1">
    <source>
        <dbReference type="ARBA" id="ARBA00004123"/>
    </source>
</evidence>
<dbReference type="InterPro" id="IPR050877">
    <property type="entry name" value="EMX-VAX-Noto_Homeobox_TFs"/>
</dbReference>
<comment type="subcellular location">
    <subcellularLocation>
        <location evidence="1 5 6">Nucleus</location>
    </subcellularLocation>
</comment>
<proteinExistence type="predicted"/>
<evidence type="ECO:0000256" key="3">
    <source>
        <dbReference type="ARBA" id="ARBA00023155"/>
    </source>
</evidence>
<dbReference type="PROSITE" id="PS50071">
    <property type="entry name" value="HOMEOBOX_2"/>
    <property type="match status" value="1"/>
</dbReference>